<evidence type="ECO:0000313" key="4">
    <source>
        <dbReference type="EMBL" id="MCZ0690633.1"/>
    </source>
</evidence>
<dbReference type="RefSeq" id="WP_022038159.1">
    <property type="nucleotide sequence ID" value="NZ_AP031447.1"/>
</dbReference>
<dbReference type="EMBL" id="JAJBNC010000031">
    <property type="protein sequence ID" value="MCB5495099.1"/>
    <property type="molecule type" value="Genomic_DNA"/>
</dbReference>
<name>A0A2N5P9Z5_MEDGN</name>
<evidence type="ECO:0000313" key="7">
    <source>
        <dbReference type="EMBL" id="RHM70198.1"/>
    </source>
</evidence>
<reference evidence="7 9" key="2">
    <citation type="submission" date="2018-08" db="EMBL/GenBank/DDBJ databases">
        <title>A genome reference for cultivated species of the human gut microbiota.</title>
        <authorList>
            <person name="Zou Y."/>
            <person name="Xue W."/>
            <person name="Luo G."/>
        </authorList>
    </citation>
    <scope>NUCLEOTIDE SEQUENCE [LARGE SCALE GENOMIC DNA]</scope>
    <source>
        <strain evidence="7 9">AF33-12</strain>
    </source>
</reference>
<protein>
    <submittedName>
        <fullName evidence="2">Helix-turn-helix domain-containing protein</fullName>
    </submittedName>
    <submittedName>
        <fullName evidence="3 6">Transcriptional regulator</fullName>
    </submittedName>
    <submittedName>
        <fullName evidence="7">XRE family transcriptional regulator</fullName>
    </submittedName>
</protein>
<feature type="domain" description="HTH cro/C1-type" evidence="1">
    <location>
        <begin position="10"/>
        <end position="64"/>
    </location>
</feature>
<reference evidence="6 8" key="1">
    <citation type="journal article" date="2017" name="Genome Med.">
        <title>A novel Ruminococcus gnavus clade enriched in inflammatory bowel disease patients.</title>
        <authorList>
            <person name="Hall A.B."/>
            <person name="Yassour M."/>
            <person name="Sauk J."/>
            <person name="Garner A."/>
            <person name="Jiang X."/>
            <person name="Arthur T."/>
            <person name="Lagoudas G.K."/>
            <person name="Vatanen T."/>
            <person name="Fornelos N."/>
            <person name="Wilson R."/>
            <person name="Bertha M."/>
            <person name="Cohen M."/>
            <person name="Garber J."/>
            <person name="Khalili H."/>
            <person name="Gevers D."/>
            <person name="Ananthakrishnan A.N."/>
            <person name="Kugathasan S."/>
            <person name="Lander E.S."/>
            <person name="Blainey P."/>
            <person name="Vlamakis H."/>
            <person name="Xavier R.J."/>
            <person name="Huttenhower C."/>
        </authorList>
    </citation>
    <scope>NUCLEOTIDE SEQUENCE [LARGE SCALE GENOMIC DNA]</scope>
    <source>
        <strain evidence="6 8">RJX1125</strain>
    </source>
</reference>
<dbReference type="Gene3D" id="1.10.260.40">
    <property type="entry name" value="lambda repressor-like DNA-binding domains"/>
    <property type="match status" value="1"/>
</dbReference>
<sequence length="102" mass="11587">MEREDFCKRLAQLRINKGVSARDMSLSIGQSPNYINGIEGGKNYPSMETFFYICDYFEITPKEFFDLESSDPTKASELMDVIKVLPGEQIDLLIALGKAIRK</sequence>
<reference evidence="2" key="3">
    <citation type="submission" date="2021-10" db="EMBL/GenBank/DDBJ databases">
        <title>Collection of gut derived symbiotic bacterial strains cultured from healthy donors.</title>
        <authorList>
            <person name="Lin H."/>
            <person name="Littmann E."/>
            <person name="Claire K."/>
            <person name="Pamer E."/>
        </authorList>
    </citation>
    <scope>NUCLEOTIDE SEQUENCE</scope>
    <source>
        <strain evidence="2">MSK.23.4</strain>
    </source>
</reference>
<dbReference type="Proteomes" id="UP000285610">
    <property type="component" value="Unassembled WGS sequence"/>
</dbReference>
<evidence type="ECO:0000313" key="8">
    <source>
        <dbReference type="Proteomes" id="UP000235093"/>
    </source>
</evidence>
<dbReference type="EMBL" id="JAPRAY010000002">
    <property type="protein sequence ID" value="MCZ0666334.1"/>
    <property type="molecule type" value="Genomic_DNA"/>
</dbReference>
<gene>
    <name evidence="6" type="ORF">CDL23_13895</name>
    <name evidence="7" type="ORF">DWZ50_17270</name>
    <name evidence="2" type="ORF">LIQ10_15375</name>
    <name evidence="4" type="ORF">OZZ16_12065</name>
    <name evidence="3" type="ORF">OZZ17_02105</name>
    <name evidence="5" type="ORF">PNW85_18255</name>
</gene>
<dbReference type="AlphaFoldDB" id="A0A2N5P9Z5"/>
<dbReference type="GO" id="GO:0003677">
    <property type="term" value="F:DNA binding"/>
    <property type="evidence" value="ECO:0007669"/>
    <property type="project" value="InterPro"/>
</dbReference>
<dbReference type="EMBL" id="JAPRBD010000018">
    <property type="protein sequence ID" value="MCZ0690633.1"/>
    <property type="molecule type" value="Genomic_DNA"/>
</dbReference>
<evidence type="ECO:0000313" key="2">
    <source>
        <dbReference type="EMBL" id="MCB5495099.1"/>
    </source>
</evidence>
<dbReference type="Pfam" id="PF12844">
    <property type="entry name" value="HTH_19"/>
    <property type="match status" value="1"/>
</dbReference>
<dbReference type="EMBL" id="NIHT01000027">
    <property type="protein sequence ID" value="PLT71957.1"/>
    <property type="molecule type" value="Genomic_DNA"/>
</dbReference>
<dbReference type="InterPro" id="IPR001387">
    <property type="entry name" value="Cro/C1-type_HTH"/>
</dbReference>
<dbReference type="SMART" id="SM00530">
    <property type="entry name" value="HTH_XRE"/>
    <property type="match status" value="1"/>
</dbReference>
<dbReference type="EMBL" id="QRQE01000062">
    <property type="protein sequence ID" value="RHM70198.1"/>
    <property type="molecule type" value="Genomic_DNA"/>
</dbReference>
<evidence type="ECO:0000313" key="6">
    <source>
        <dbReference type="EMBL" id="PLT71957.1"/>
    </source>
</evidence>
<dbReference type="Proteomes" id="UP001079535">
    <property type="component" value="Unassembled WGS sequence"/>
</dbReference>
<evidence type="ECO:0000313" key="9">
    <source>
        <dbReference type="Proteomes" id="UP000285610"/>
    </source>
</evidence>
<reference evidence="5" key="5">
    <citation type="submission" date="2023-01" db="EMBL/GenBank/DDBJ databases">
        <title>Human gut microbiome strain richness.</title>
        <authorList>
            <person name="Chen-Liaw A."/>
        </authorList>
    </citation>
    <scope>NUCLEOTIDE SEQUENCE</scope>
    <source>
        <strain evidence="5">RTP21484st1_H11_RTP21484_190118</strain>
    </source>
</reference>
<dbReference type="InterPro" id="IPR010982">
    <property type="entry name" value="Lambda_DNA-bd_dom_sf"/>
</dbReference>
<dbReference type="Proteomes" id="UP001297422">
    <property type="component" value="Unassembled WGS sequence"/>
</dbReference>
<dbReference type="CDD" id="cd00093">
    <property type="entry name" value="HTH_XRE"/>
    <property type="match status" value="1"/>
</dbReference>
<organism evidence="6 8">
    <name type="scientific">Mediterraneibacter gnavus</name>
    <name type="common">Ruminococcus gnavus</name>
    <dbReference type="NCBI Taxonomy" id="33038"/>
    <lineage>
        <taxon>Bacteria</taxon>
        <taxon>Bacillati</taxon>
        <taxon>Bacillota</taxon>
        <taxon>Clostridia</taxon>
        <taxon>Lachnospirales</taxon>
        <taxon>Lachnospiraceae</taxon>
        <taxon>Mediterraneibacter</taxon>
    </lineage>
</organism>
<dbReference type="Proteomes" id="UP001076974">
    <property type="component" value="Unassembled WGS sequence"/>
</dbReference>
<dbReference type="Proteomes" id="UP000235093">
    <property type="component" value="Unassembled WGS sequence"/>
</dbReference>
<evidence type="ECO:0000313" key="5">
    <source>
        <dbReference type="EMBL" id="MDB8688559.1"/>
    </source>
</evidence>
<accession>A0A2N5P9Z5</accession>
<comment type="caution">
    <text evidence="6">The sequence shown here is derived from an EMBL/GenBank/DDBJ whole genome shotgun (WGS) entry which is preliminary data.</text>
</comment>
<evidence type="ECO:0000259" key="1">
    <source>
        <dbReference type="PROSITE" id="PS50943"/>
    </source>
</evidence>
<evidence type="ECO:0000313" key="3">
    <source>
        <dbReference type="EMBL" id="MCZ0666334.1"/>
    </source>
</evidence>
<reference evidence="3" key="4">
    <citation type="submission" date="2022-11" db="EMBL/GenBank/DDBJ databases">
        <title>Temperate bacteriophages infecting mucin-degrading bacterium Ruminococcus gnavus from the human gut.</title>
        <authorList>
            <person name="Buttimer C."/>
        </authorList>
    </citation>
    <scope>NUCLEOTIDE SEQUENCE</scope>
    <source>
        <strain evidence="3">CCUG 49994</strain>
        <strain evidence="4">CCUG 52279</strain>
    </source>
</reference>
<dbReference type="SUPFAM" id="SSF47413">
    <property type="entry name" value="lambda repressor-like DNA-binding domains"/>
    <property type="match status" value="1"/>
</dbReference>
<dbReference type="Proteomes" id="UP001212160">
    <property type="component" value="Unassembled WGS sequence"/>
</dbReference>
<dbReference type="EMBL" id="JAQMLA010000097">
    <property type="protein sequence ID" value="MDB8688559.1"/>
    <property type="molecule type" value="Genomic_DNA"/>
</dbReference>
<proteinExistence type="predicted"/>
<dbReference type="PROSITE" id="PS50943">
    <property type="entry name" value="HTH_CROC1"/>
    <property type="match status" value="1"/>
</dbReference>